<evidence type="ECO:0000313" key="2">
    <source>
        <dbReference type="EMBL" id="EAY02871.1"/>
    </source>
</evidence>
<dbReference type="VEuPathDB" id="TrichDB:TVAG_174130"/>
<evidence type="ECO:0000256" key="1">
    <source>
        <dbReference type="SAM" id="MobiDB-lite"/>
    </source>
</evidence>
<sequence>MAQAPEFSYGLLSCFEDCGVTVYVCFCLDCALANNWAMTRSESCNLCHLCCLVSPYWTRQVIRTRRHMRRETFGDCLVMVCCLPCMICQDQRELKNGQCGLPPSEFYFNEQRNAPLLPQRPQGGYPQQGAPQGYAAPPPQGYAAPQYAAPQGYAAPPPQGYAAPAYPEQK</sequence>
<feature type="region of interest" description="Disordered" evidence="1">
    <location>
        <begin position="118"/>
        <end position="170"/>
    </location>
</feature>
<accession>A2EWV6</accession>
<keyword evidence="3" id="KW-1185">Reference proteome</keyword>
<dbReference type="RefSeq" id="XP_001315094.1">
    <property type="nucleotide sequence ID" value="XM_001315059.1"/>
</dbReference>
<evidence type="ECO:0000313" key="3">
    <source>
        <dbReference type="Proteomes" id="UP000001542"/>
    </source>
</evidence>
<reference evidence="2" key="2">
    <citation type="journal article" date="2007" name="Science">
        <title>Draft genome sequence of the sexually transmitted pathogen Trichomonas vaginalis.</title>
        <authorList>
            <person name="Carlton J.M."/>
            <person name="Hirt R.P."/>
            <person name="Silva J.C."/>
            <person name="Delcher A.L."/>
            <person name="Schatz M."/>
            <person name="Zhao Q."/>
            <person name="Wortman J.R."/>
            <person name="Bidwell S.L."/>
            <person name="Alsmark U.C.M."/>
            <person name="Besteiro S."/>
            <person name="Sicheritz-Ponten T."/>
            <person name="Noel C.J."/>
            <person name="Dacks J.B."/>
            <person name="Foster P.G."/>
            <person name="Simillion C."/>
            <person name="Van de Peer Y."/>
            <person name="Miranda-Saavedra D."/>
            <person name="Barton G.J."/>
            <person name="Westrop G.D."/>
            <person name="Mueller S."/>
            <person name="Dessi D."/>
            <person name="Fiori P.L."/>
            <person name="Ren Q."/>
            <person name="Paulsen I."/>
            <person name="Zhang H."/>
            <person name="Bastida-Corcuera F.D."/>
            <person name="Simoes-Barbosa A."/>
            <person name="Brown M.T."/>
            <person name="Hayes R.D."/>
            <person name="Mukherjee M."/>
            <person name="Okumura C.Y."/>
            <person name="Schneider R."/>
            <person name="Smith A.J."/>
            <person name="Vanacova S."/>
            <person name="Villalvazo M."/>
            <person name="Haas B.J."/>
            <person name="Pertea M."/>
            <person name="Feldblyum T.V."/>
            <person name="Utterback T.R."/>
            <person name="Shu C.L."/>
            <person name="Osoegawa K."/>
            <person name="de Jong P.J."/>
            <person name="Hrdy I."/>
            <person name="Horvathova L."/>
            <person name="Zubacova Z."/>
            <person name="Dolezal P."/>
            <person name="Malik S.B."/>
            <person name="Logsdon J.M. Jr."/>
            <person name="Henze K."/>
            <person name="Gupta A."/>
            <person name="Wang C.C."/>
            <person name="Dunne R.L."/>
            <person name="Upcroft J.A."/>
            <person name="Upcroft P."/>
            <person name="White O."/>
            <person name="Salzberg S.L."/>
            <person name="Tang P."/>
            <person name="Chiu C.-H."/>
            <person name="Lee Y.-S."/>
            <person name="Embley T.M."/>
            <person name="Coombs G.H."/>
            <person name="Mottram J.C."/>
            <person name="Tachezy J."/>
            <person name="Fraser-Liggett C.M."/>
            <person name="Johnson P.J."/>
        </authorList>
    </citation>
    <scope>NUCLEOTIDE SEQUENCE [LARGE SCALE GENOMIC DNA]</scope>
    <source>
        <strain evidence="2">G3</strain>
    </source>
</reference>
<dbReference type="OrthoDB" id="1045822at2759"/>
<protein>
    <submittedName>
        <fullName evidence="2">Uncharacterized Cys-rich domain containing protein</fullName>
    </submittedName>
</protein>
<dbReference type="KEGG" id="tva:4760711"/>
<feature type="compositionally biased region" description="Low complexity" evidence="1">
    <location>
        <begin position="121"/>
        <end position="170"/>
    </location>
</feature>
<dbReference type="EMBL" id="DS113522">
    <property type="protein sequence ID" value="EAY02871.1"/>
    <property type="molecule type" value="Genomic_DNA"/>
</dbReference>
<proteinExistence type="predicted"/>
<dbReference type="InterPro" id="IPR006461">
    <property type="entry name" value="PLAC_motif_containing"/>
</dbReference>
<organism evidence="2 3">
    <name type="scientific">Trichomonas vaginalis (strain ATCC PRA-98 / G3)</name>
    <dbReference type="NCBI Taxonomy" id="412133"/>
    <lineage>
        <taxon>Eukaryota</taxon>
        <taxon>Metamonada</taxon>
        <taxon>Parabasalia</taxon>
        <taxon>Trichomonadida</taxon>
        <taxon>Trichomonadidae</taxon>
        <taxon>Trichomonas</taxon>
    </lineage>
</organism>
<reference evidence="2" key="1">
    <citation type="submission" date="2006-10" db="EMBL/GenBank/DDBJ databases">
        <authorList>
            <person name="Amadeo P."/>
            <person name="Zhao Q."/>
            <person name="Wortman J."/>
            <person name="Fraser-Liggett C."/>
            <person name="Carlton J."/>
        </authorList>
    </citation>
    <scope>NUCLEOTIDE SEQUENCE</scope>
    <source>
        <strain evidence="2">G3</strain>
    </source>
</reference>
<dbReference type="Proteomes" id="UP000001542">
    <property type="component" value="Unassembled WGS sequence"/>
</dbReference>
<gene>
    <name evidence="2" type="ORF">TVAG_174130</name>
</gene>
<dbReference type="AlphaFoldDB" id="A2EWV6"/>
<dbReference type="VEuPathDB" id="TrichDB:TVAGG3_0813580"/>
<name>A2EWV6_TRIV3</name>
<dbReference type="Pfam" id="PF04749">
    <property type="entry name" value="PLAC8"/>
    <property type="match status" value="1"/>
</dbReference>
<dbReference type="InParanoid" id="A2EWV6"/>
<dbReference type="PANTHER" id="PTHR15907">
    <property type="entry name" value="DUF614 FAMILY PROTEIN-RELATED"/>
    <property type="match status" value="1"/>
</dbReference>